<dbReference type="Proteomes" id="UP000189703">
    <property type="component" value="Unplaced"/>
</dbReference>
<feature type="domain" description="Retrovirus-related Pol polyprotein from transposon TNT 1-94-like beta-barrel" evidence="1">
    <location>
        <begin position="93"/>
        <end position="142"/>
    </location>
</feature>
<accession>A0A1U8AAD7</accession>
<dbReference type="AlphaFoldDB" id="A0A1U8AAD7"/>
<evidence type="ECO:0000313" key="2">
    <source>
        <dbReference type="Proteomes" id="UP000189703"/>
    </source>
</evidence>
<proteinExistence type="predicted"/>
<dbReference type="GeneID" id="104601908"/>
<keyword evidence="2" id="KW-1185">Reference proteome</keyword>
<organism evidence="2 3">
    <name type="scientific">Nelumbo nucifera</name>
    <name type="common">Sacred lotus</name>
    <dbReference type="NCBI Taxonomy" id="4432"/>
    <lineage>
        <taxon>Eukaryota</taxon>
        <taxon>Viridiplantae</taxon>
        <taxon>Streptophyta</taxon>
        <taxon>Embryophyta</taxon>
        <taxon>Tracheophyta</taxon>
        <taxon>Spermatophyta</taxon>
        <taxon>Magnoliopsida</taxon>
        <taxon>Proteales</taxon>
        <taxon>Nelumbonaceae</taxon>
        <taxon>Nelumbo</taxon>
    </lineage>
</organism>
<protein>
    <submittedName>
        <fullName evidence="3">Uncharacterized protein LOC104601908</fullName>
    </submittedName>
</protein>
<gene>
    <name evidence="3" type="primary">LOC104601908</name>
</gene>
<dbReference type="InParanoid" id="A0A1U8AAD7"/>
<dbReference type="OMA" id="CGRERHA"/>
<dbReference type="PANTHER" id="PTHR11439:SF463">
    <property type="entry name" value="REVERSE TRANSCRIPTASE TY1_COPIA-TYPE DOMAIN-CONTAINING PROTEIN"/>
    <property type="match status" value="1"/>
</dbReference>
<sequence>MINECSYCGRERHAVNYCYDLHGPPSTWANHATVEGDSGTIGDDSTALGTRKEKEMVSITQEEYEKLRLSSSGNTTTLAKSGTTCLDSSFKPWIIDSRASDHMIGSSDLFASFSPPSTTQSVTLADGTTSHVSGIGDISLHSNFTLLPYPALSQPSAAPSSTDPSHFDIPIAFFKGSVTDRKSATAYYTFLAGNLIIWKSKKLNVVARSNAEAEYIAMAHTTVYHERTKHIEVDCNFVREKVVSGEIITPYVKFEDQLVDLFTKGLWCARMKYICNKLELYDIYAPT</sequence>
<dbReference type="CDD" id="cd09272">
    <property type="entry name" value="RNase_HI_RT_Ty1"/>
    <property type="match status" value="1"/>
</dbReference>
<dbReference type="eggNOG" id="KOG0017">
    <property type="taxonomic scope" value="Eukaryota"/>
</dbReference>
<dbReference type="Pfam" id="PF22936">
    <property type="entry name" value="Pol_BBD"/>
    <property type="match status" value="1"/>
</dbReference>
<dbReference type="RefSeq" id="XP_010263714.1">
    <property type="nucleotide sequence ID" value="XM_010265412.1"/>
</dbReference>
<evidence type="ECO:0000313" key="3">
    <source>
        <dbReference type="RefSeq" id="XP_010263714.1"/>
    </source>
</evidence>
<name>A0A1U8AAD7_NELNU</name>
<dbReference type="PANTHER" id="PTHR11439">
    <property type="entry name" value="GAG-POL-RELATED RETROTRANSPOSON"/>
    <property type="match status" value="1"/>
</dbReference>
<dbReference type="STRING" id="4432.A0A1U8AAD7"/>
<dbReference type="InterPro" id="IPR054722">
    <property type="entry name" value="PolX-like_BBD"/>
</dbReference>
<evidence type="ECO:0000259" key="1">
    <source>
        <dbReference type="Pfam" id="PF22936"/>
    </source>
</evidence>
<reference evidence="3" key="1">
    <citation type="submission" date="2025-08" db="UniProtKB">
        <authorList>
            <consortium name="RefSeq"/>
        </authorList>
    </citation>
    <scope>IDENTIFICATION</scope>
</reference>
<dbReference type="KEGG" id="nnu:104601908"/>
<dbReference type="OrthoDB" id="414945at2759"/>